<dbReference type="Proteomes" id="UP001642484">
    <property type="component" value="Unassembled WGS sequence"/>
</dbReference>
<dbReference type="InterPro" id="IPR001478">
    <property type="entry name" value="PDZ"/>
</dbReference>
<proteinExistence type="predicted"/>
<evidence type="ECO:0000256" key="1">
    <source>
        <dbReference type="SAM" id="MobiDB-lite"/>
    </source>
</evidence>
<comment type="caution">
    <text evidence="3">The sequence shown here is derived from an EMBL/GenBank/DDBJ whole genome shotgun (WGS) entry which is preliminary data.</text>
</comment>
<dbReference type="SUPFAM" id="SSF50156">
    <property type="entry name" value="PDZ domain-like"/>
    <property type="match status" value="2"/>
</dbReference>
<sequence length="253" mass="26684">MLLVGQTHVPSFVSVGISCSSHVIFLVQAMAGLFCCCGGADDASAVAEIPTLQAMPQRDPVSELQQDDQLESEGPAAPSFGSFTVVIPTQAHATLGLMWDSASEAAGPMVLDVQSTGAVPKFNQLHPKQAIRPNDVIASIDDESQHAAVLSKLNGPLPDQVKLVVKRPREVKVSLSKPGALGMKLDYQETSIGAVISELMEGGLVAKWNSDHPSDAIGLGDRIAQVNGEKLSGAKLLPKLKAEDKLVLTVLKY</sequence>
<name>A0ABP0PDA8_9DINO</name>
<organism evidence="3 4">
    <name type="scientific">Durusdinium trenchii</name>
    <dbReference type="NCBI Taxonomy" id="1381693"/>
    <lineage>
        <taxon>Eukaryota</taxon>
        <taxon>Sar</taxon>
        <taxon>Alveolata</taxon>
        <taxon>Dinophyceae</taxon>
        <taxon>Suessiales</taxon>
        <taxon>Symbiodiniaceae</taxon>
        <taxon>Durusdinium</taxon>
    </lineage>
</organism>
<evidence type="ECO:0000313" key="3">
    <source>
        <dbReference type="EMBL" id="CAK9072894.1"/>
    </source>
</evidence>
<feature type="domain" description="PDZ" evidence="2">
    <location>
        <begin position="170"/>
        <end position="253"/>
    </location>
</feature>
<dbReference type="InterPro" id="IPR036034">
    <property type="entry name" value="PDZ_sf"/>
</dbReference>
<dbReference type="PROSITE" id="PS50106">
    <property type="entry name" value="PDZ"/>
    <property type="match status" value="1"/>
</dbReference>
<gene>
    <name evidence="3" type="ORF">CCMP2556_LOCUS35863</name>
</gene>
<dbReference type="Gene3D" id="2.30.42.10">
    <property type="match status" value="1"/>
</dbReference>
<feature type="region of interest" description="Disordered" evidence="1">
    <location>
        <begin position="56"/>
        <end position="77"/>
    </location>
</feature>
<evidence type="ECO:0000313" key="4">
    <source>
        <dbReference type="Proteomes" id="UP001642484"/>
    </source>
</evidence>
<evidence type="ECO:0000259" key="2">
    <source>
        <dbReference type="PROSITE" id="PS50106"/>
    </source>
</evidence>
<reference evidence="3 4" key="1">
    <citation type="submission" date="2024-02" db="EMBL/GenBank/DDBJ databases">
        <authorList>
            <person name="Chen Y."/>
            <person name="Shah S."/>
            <person name="Dougan E. K."/>
            <person name="Thang M."/>
            <person name="Chan C."/>
        </authorList>
    </citation>
    <scope>NUCLEOTIDE SEQUENCE [LARGE SCALE GENOMIC DNA]</scope>
</reference>
<accession>A0ABP0PDA8</accession>
<dbReference type="EMBL" id="CAXAMN010022806">
    <property type="protein sequence ID" value="CAK9072894.1"/>
    <property type="molecule type" value="Genomic_DNA"/>
</dbReference>
<protein>
    <recommendedName>
        <fullName evidence="2">PDZ domain-containing protein</fullName>
    </recommendedName>
</protein>
<keyword evidence="4" id="KW-1185">Reference proteome</keyword>